<evidence type="ECO:0000259" key="1">
    <source>
        <dbReference type="Pfam" id="PF13924"/>
    </source>
</evidence>
<gene>
    <name evidence="2" type="ORF">JL102_08890</name>
</gene>
<keyword evidence="3" id="KW-1185">Reference proteome</keyword>
<protein>
    <submittedName>
        <fullName evidence="2">Lipocalin-like domain-containing protein</fullName>
    </submittedName>
</protein>
<dbReference type="AlphaFoldDB" id="A0A937JZ21"/>
<dbReference type="Pfam" id="PF13924">
    <property type="entry name" value="Lipocalin_5"/>
    <property type="match status" value="1"/>
</dbReference>
<dbReference type="RefSeq" id="WP_202244034.1">
    <property type="nucleotide sequence ID" value="NZ_JAESIY010000004.1"/>
</dbReference>
<evidence type="ECO:0000313" key="3">
    <source>
        <dbReference type="Proteomes" id="UP000659388"/>
    </source>
</evidence>
<dbReference type="InterPro" id="IPR024311">
    <property type="entry name" value="Lipocalin-like"/>
</dbReference>
<reference evidence="2" key="1">
    <citation type="submission" date="2021-01" db="EMBL/GenBank/DDBJ databases">
        <title>Fulvivirga kasyanovii gen. nov., sp nov., a novel member of the phylum Bacteroidetes isolated from seawater in a mussel farm.</title>
        <authorList>
            <person name="Zhao L.-H."/>
            <person name="Wang Z.-J."/>
        </authorList>
    </citation>
    <scope>NUCLEOTIDE SEQUENCE</scope>
    <source>
        <strain evidence="2">2943</strain>
    </source>
</reference>
<dbReference type="EMBL" id="JAESIY010000004">
    <property type="protein sequence ID" value="MBL3656244.1"/>
    <property type="molecule type" value="Genomic_DNA"/>
</dbReference>
<accession>A0A937JZ21</accession>
<feature type="domain" description="Lipocalin-like" evidence="1">
    <location>
        <begin position="6"/>
        <end position="141"/>
    </location>
</feature>
<dbReference type="Proteomes" id="UP000659388">
    <property type="component" value="Unassembled WGS sequence"/>
</dbReference>
<comment type="caution">
    <text evidence="2">The sequence shown here is derived from an EMBL/GenBank/DDBJ whole genome shotgun (WGS) entry which is preliminary data.</text>
</comment>
<proteinExistence type="predicted"/>
<sequence length="143" mass="16959">MTEKIIGTWKLESWYYEDENGQKIDYFGKSPEGILIYDKVGYMSVHIIKHDRQLFKLNGMYEGTSEELNSAFKSYFGYYGRYYSDETGTLTHVVEGSAFPNWKGNVEKRYARIEENKLIIYTQPIETEKGKIIFFIVWERCKK</sequence>
<evidence type="ECO:0000313" key="2">
    <source>
        <dbReference type="EMBL" id="MBL3656244.1"/>
    </source>
</evidence>
<organism evidence="2 3">
    <name type="scientific">Fulvivirga sediminis</name>
    <dbReference type="NCBI Taxonomy" id="2803949"/>
    <lineage>
        <taxon>Bacteria</taxon>
        <taxon>Pseudomonadati</taxon>
        <taxon>Bacteroidota</taxon>
        <taxon>Cytophagia</taxon>
        <taxon>Cytophagales</taxon>
        <taxon>Fulvivirgaceae</taxon>
        <taxon>Fulvivirga</taxon>
    </lineage>
</organism>
<name>A0A937JZ21_9BACT</name>